<comment type="caution">
    <text evidence="1">The sequence shown here is derived from an EMBL/GenBank/DDBJ whole genome shotgun (WGS) entry which is preliminary data.</text>
</comment>
<dbReference type="Proteomes" id="UP000016517">
    <property type="component" value="Unassembled WGS sequence"/>
</dbReference>
<sequence length="331" mass="37323">MNKLKNIPIFTDTYNGVAEFKPLDNSVYVFGFTDEARSQHIAEWKSSTTNVSFIEISEQTMSSFIINGDKSNEIFLRSDKNIASLWQGIQKSTNIYIDITGLSHSTWASILKSAIDNGFKVLVVYVEPSLYSRSSAPLEGQIYDLSDKITEISPLPGFAVLAPKKAETLFIPLLGFEGARLKYIIEQTQPANEHIFPIIGLPGFKPWYVFETLKGNKASLSETHSWQSIRYAPGDCPFSCYYLLTDLYSRFKDQHIKIAPIGTKPHALAAVMFVLNHPQIEIIYDHPVRKPGRTDGSSKLHVYHVSSIVKPNPTRTQDFIRSLRTRRASLT</sequence>
<dbReference type="EMBL" id="AVST01000001">
    <property type="protein sequence ID" value="ERH73142.1"/>
    <property type="molecule type" value="Genomic_DNA"/>
</dbReference>
<gene>
    <name evidence="1" type="ORF">N173_01900</name>
</gene>
<accession>A0AAV3K5U3</accession>
<dbReference type="RefSeq" id="WP_021510240.1">
    <property type="nucleotide sequence ID" value="NZ_AVST01000001.1"/>
</dbReference>
<dbReference type="AlphaFoldDB" id="A0AAV3K5U3"/>
<reference evidence="1 2" key="1">
    <citation type="submission" date="2013-08" db="EMBL/GenBank/DDBJ databases">
        <title>Study of Ammonical-Nitrogen removal by Nitrification Denitrification process using lab isolates.</title>
        <authorList>
            <person name="Khardenavis A.A."/>
            <person name="Pal R.R."/>
            <person name="Kapley A."/>
            <person name="Qureshi A."/>
            <person name="Purohit H.J."/>
        </authorList>
    </citation>
    <scope>NUCLEOTIDE SEQUENCE [LARGE SCALE GENOMIC DNA]</scope>
    <source>
        <strain evidence="1 2">EGD-HP18</strain>
    </source>
</reference>
<evidence type="ECO:0000313" key="2">
    <source>
        <dbReference type="Proteomes" id="UP000016517"/>
    </source>
</evidence>
<proteinExistence type="predicted"/>
<organism evidence="1 2">
    <name type="scientific">Acinetobacter baumannii EGD-HP18</name>
    <dbReference type="NCBI Taxonomy" id="1358412"/>
    <lineage>
        <taxon>Bacteria</taxon>
        <taxon>Pseudomonadati</taxon>
        <taxon>Pseudomonadota</taxon>
        <taxon>Gammaproteobacteria</taxon>
        <taxon>Moraxellales</taxon>
        <taxon>Moraxellaceae</taxon>
        <taxon>Acinetobacter</taxon>
        <taxon>Acinetobacter calcoaceticus/baumannii complex</taxon>
    </lineage>
</organism>
<protein>
    <submittedName>
        <fullName evidence="1">Uncharacterized protein</fullName>
    </submittedName>
</protein>
<evidence type="ECO:0000313" key="1">
    <source>
        <dbReference type="EMBL" id="ERH73142.1"/>
    </source>
</evidence>
<name>A0AAV3K5U3_ACIBA</name>